<evidence type="ECO:0000256" key="13">
    <source>
        <dbReference type="PIRSR" id="PIRSR009407-4"/>
    </source>
</evidence>
<evidence type="ECO:0000256" key="1">
    <source>
        <dbReference type="ARBA" id="ARBA00022435"/>
    </source>
</evidence>
<dbReference type="RefSeq" id="WP_150075196.1">
    <property type="nucleotide sequence ID" value="NZ_VWOX01000002.1"/>
</dbReference>
<feature type="binding site" evidence="13">
    <location>
        <position position="137"/>
    </location>
    <ligand>
        <name>NADP(+)</name>
        <dbReference type="ChEBI" id="CHEBI:58349"/>
    </ligand>
</feature>
<evidence type="ECO:0000256" key="3">
    <source>
        <dbReference type="ARBA" id="ARBA00022723"/>
    </source>
</evidence>
<dbReference type="AlphaFoldDB" id="A0A5M6DJ00"/>
<keyword evidence="3 12" id="KW-0479">Metal-binding</keyword>
<keyword evidence="15" id="KW-1185">Reference proteome</keyword>
<feature type="binding site" evidence="13">
    <location>
        <begin position="602"/>
        <end position="604"/>
    </location>
    <ligand>
        <name>NADP(+)</name>
        <dbReference type="ChEBI" id="CHEBI:58349"/>
    </ligand>
</feature>
<evidence type="ECO:0000256" key="4">
    <source>
        <dbReference type="ARBA" id="ARBA00022842"/>
    </source>
</evidence>
<feature type="binding site" evidence="11">
    <location>
        <begin position="134"/>
        <end position="141"/>
    </location>
    <ligand>
        <name>substrate</name>
    </ligand>
</feature>
<feature type="binding site" evidence="12">
    <location>
        <position position="352"/>
    </location>
    <ligand>
        <name>Mg(2+)</name>
        <dbReference type="ChEBI" id="CHEBI:18420"/>
    </ligand>
</feature>
<name>A0A5M6DJ00_9BACT</name>
<feature type="site" description="Critical for catalysis" evidence="10">
    <location>
        <position position="422"/>
    </location>
</feature>
<accession>A0A5M6DJ00</accession>
<proteinExistence type="inferred from homology"/>
<comment type="caution">
    <text evidence="14">The sequence shown here is derived from an EMBL/GenBank/DDBJ whole genome shotgun (WGS) entry which is preliminary data.</text>
</comment>
<evidence type="ECO:0000313" key="15">
    <source>
        <dbReference type="Proteomes" id="UP000324479"/>
    </source>
</evidence>
<evidence type="ECO:0000313" key="14">
    <source>
        <dbReference type="EMBL" id="KAA5546189.1"/>
    </source>
</evidence>
<feature type="binding site" evidence="13">
    <location>
        <begin position="586"/>
        <end position="587"/>
    </location>
    <ligand>
        <name>NADP(+)</name>
        <dbReference type="ChEBI" id="CHEBI:58349"/>
    </ligand>
</feature>
<organism evidence="14 15">
    <name type="scientific">Roseiconus nitratireducens</name>
    <dbReference type="NCBI Taxonomy" id="2605748"/>
    <lineage>
        <taxon>Bacteria</taxon>
        <taxon>Pseudomonadati</taxon>
        <taxon>Planctomycetota</taxon>
        <taxon>Planctomycetia</taxon>
        <taxon>Pirellulales</taxon>
        <taxon>Pirellulaceae</taxon>
        <taxon>Roseiconus</taxon>
    </lineage>
</organism>
<gene>
    <name evidence="14" type="ORF">FYK55_04675</name>
</gene>
<dbReference type="PIRSF" id="PIRSF009407">
    <property type="entry name" value="IDH_monmr"/>
    <property type="match status" value="1"/>
</dbReference>
<keyword evidence="2 9" id="KW-0816">Tricarboxylic acid cycle</keyword>
<protein>
    <recommendedName>
        <fullName evidence="9">Isocitrate dehydrogenase [NADP]</fullName>
        <ecNumber evidence="9">1.1.1.42</ecNumber>
    </recommendedName>
    <alternativeName>
        <fullName evidence="9">Oxalosuccinate decarboxylase</fullName>
    </alternativeName>
</protein>
<evidence type="ECO:0000256" key="9">
    <source>
        <dbReference type="PIRNR" id="PIRNR009407"/>
    </source>
</evidence>
<keyword evidence="4 12" id="KW-0460">Magnesium</keyword>
<sequence length="743" mass="80121">MSDSEPSIVYTFTDEAPALATFSWLPVVQAFTSAAGVSVMTKDISLAGRILASFPESLSEDQKREDALAWLGQLAKRPEANIIKLPNISASIPQLTAAIKELQAAGYAVPDFPSDPQTDAEKDIRARYARVLGSAVNPVLREGNSDRRVAAPVKKYAQAHPHSMGAWQSDSPSHVAHMSDGDFYGSEKSATLSSGGYLKITLRASDGTTTVLRDSVSVDEGEVVDAATMNVAKLRQFFAESIAKARDAELLLSLHLKATMMKVSDPIMFGHAVSVYFGNVFEKHAGTFKQLGVDPRNGVGGLMAKLDELPESEAAEIRQDLDAAYQHGPDLAMVDSDRGITNLHVPSDVIIDASMPAAIRSSGMMWGPDGKLHPTKAMIPDRSYAGVYQAVIEFCKQHGAFDPATMGSVSNVGLMAKKAEEYGSHDKTFEIPKDGTVVVTDSDGNLIFAHDVQAGDIWRMCQTKDVAIQDWVRLAVERARLTGSPAVFWLDENRGHDAELIVKVNEYLKDHDTDGLEIQILSPVDATLHACQRAREGKDTIAVTGNVLRDYLTDLFPILELGTSAKMLSIVPLLAGGGLFETGAGGSAPKHVQQFVSEGHLRWDSLGEFLALAVSLEDLGRKTGNQKISVLAESLDAATEVFLTNDKSPSRKVGELDTRGSHFYMALYWAEAIASQTSDAALAAQFAPVAKALRENEDQIVQDLNQAQGHAVSLGGYFQPDCQKASDAMRPSKTFNAAMETLA</sequence>
<evidence type="ECO:0000256" key="11">
    <source>
        <dbReference type="PIRSR" id="PIRSR009407-2"/>
    </source>
</evidence>
<dbReference type="Gene3D" id="3.40.718.10">
    <property type="entry name" value="Isopropylmalate Dehydrogenase"/>
    <property type="match status" value="1"/>
</dbReference>
<evidence type="ECO:0000256" key="10">
    <source>
        <dbReference type="PIRSR" id="PIRSR009407-1"/>
    </source>
</evidence>
<evidence type="ECO:0000256" key="6">
    <source>
        <dbReference type="ARBA" id="ARBA00023002"/>
    </source>
</evidence>
<feature type="site" description="Critical for catalysis" evidence="10">
    <location>
        <position position="257"/>
    </location>
</feature>
<dbReference type="GO" id="GO:0006097">
    <property type="term" value="P:glyoxylate cycle"/>
    <property type="evidence" value="ECO:0007669"/>
    <property type="project" value="UniProtKB-KW"/>
</dbReference>
<evidence type="ECO:0000256" key="8">
    <source>
        <dbReference type="ARBA" id="ARBA00046318"/>
    </source>
</evidence>
<dbReference type="EC" id="1.1.1.42" evidence="9"/>
<dbReference type="SUPFAM" id="SSF53659">
    <property type="entry name" value="Isocitrate/Isopropylmalate dehydrogenase-like"/>
    <property type="match status" value="1"/>
</dbReference>
<feature type="binding site" evidence="13">
    <location>
        <begin position="84"/>
        <end position="89"/>
    </location>
    <ligand>
        <name>NADP(+)</name>
        <dbReference type="ChEBI" id="CHEBI:58349"/>
    </ligand>
</feature>
<evidence type="ECO:0000256" key="5">
    <source>
        <dbReference type="ARBA" id="ARBA00022857"/>
    </source>
</evidence>
<comment type="catalytic activity">
    <reaction evidence="7 9">
        <text>D-threo-isocitrate + NADP(+) = 2-oxoglutarate + CO2 + NADPH</text>
        <dbReference type="Rhea" id="RHEA:19629"/>
        <dbReference type="ChEBI" id="CHEBI:15562"/>
        <dbReference type="ChEBI" id="CHEBI:16526"/>
        <dbReference type="ChEBI" id="CHEBI:16810"/>
        <dbReference type="ChEBI" id="CHEBI:57783"/>
        <dbReference type="ChEBI" id="CHEBI:58349"/>
        <dbReference type="EC" id="1.1.1.42"/>
    </reaction>
</comment>
<evidence type="ECO:0000256" key="12">
    <source>
        <dbReference type="PIRSR" id="PIRSR009407-3"/>
    </source>
</evidence>
<comment type="cofactor">
    <cofactor evidence="12">
        <name>Mg(2+)</name>
        <dbReference type="ChEBI" id="CHEBI:18420"/>
    </cofactor>
    <cofactor evidence="12">
        <name>Mn(2+)</name>
        <dbReference type="ChEBI" id="CHEBI:29035"/>
    </cofactor>
    <text evidence="12">Binds 1 Mg(2+) or Mn(2+) ion per subunit.</text>
</comment>
<dbReference type="NCBIfam" id="TIGR00178">
    <property type="entry name" value="monomer_idh"/>
    <property type="match status" value="1"/>
</dbReference>
<dbReference type="EMBL" id="VWOX01000002">
    <property type="protein sequence ID" value="KAA5546189.1"/>
    <property type="molecule type" value="Genomic_DNA"/>
</dbReference>
<feature type="binding site" evidence="11">
    <location>
        <position position="549"/>
    </location>
    <ligand>
        <name>D-threo-isocitrate</name>
        <dbReference type="ChEBI" id="CHEBI:15562"/>
    </ligand>
</feature>
<evidence type="ECO:0000256" key="2">
    <source>
        <dbReference type="ARBA" id="ARBA00022532"/>
    </source>
</evidence>
<dbReference type="GO" id="GO:0004450">
    <property type="term" value="F:isocitrate dehydrogenase (NADP+) activity"/>
    <property type="evidence" value="ECO:0007669"/>
    <property type="project" value="UniProtKB-EC"/>
</dbReference>
<feature type="binding site" evidence="12">
    <location>
        <position position="554"/>
    </location>
    <ligand>
        <name>Mg(2+)</name>
        <dbReference type="ChEBI" id="CHEBI:18420"/>
    </ligand>
</feature>
<dbReference type="InterPro" id="IPR004436">
    <property type="entry name" value="Isocitrate_DH_NADP_mono"/>
</dbReference>
<dbReference type="PANTHER" id="PTHR36999">
    <property type="entry name" value="ISOCITRATE DEHYDROGENASE [NADP]"/>
    <property type="match status" value="1"/>
</dbReference>
<feature type="binding site" evidence="13">
    <location>
        <position position="591"/>
    </location>
    <ligand>
        <name>NADP(+)</name>
        <dbReference type="ChEBI" id="CHEBI:58349"/>
    </ligand>
</feature>
<keyword evidence="5 9" id="KW-0521">NADP</keyword>
<dbReference type="GO" id="GO:0046872">
    <property type="term" value="F:metal ion binding"/>
    <property type="evidence" value="ECO:0007669"/>
    <property type="project" value="UniProtKB-KW"/>
</dbReference>
<dbReference type="GO" id="GO:0006099">
    <property type="term" value="P:tricarboxylic acid cycle"/>
    <property type="evidence" value="ECO:0007669"/>
    <property type="project" value="UniProtKB-KW"/>
</dbReference>
<keyword evidence="1 9" id="KW-0329">Glyoxylate bypass</keyword>
<keyword evidence="6 9" id="KW-0560">Oxidoreductase</keyword>
<dbReference type="Pfam" id="PF03971">
    <property type="entry name" value="IDH"/>
    <property type="match status" value="1"/>
</dbReference>
<reference evidence="14 15" key="1">
    <citation type="submission" date="2019-08" db="EMBL/GenBank/DDBJ databases">
        <authorList>
            <person name="Dhanesh K."/>
            <person name="Kumar G."/>
            <person name="Sasikala C."/>
            <person name="Venkata Ramana C."/>
        </authorList>
    </citation>
    <scope>NUCLEOTIDE SEQUENCE [LARGE SCALE GENOMIC DNA]</scope>
    <source>
        <strain evidence="14 15">JC645</strain>
    </source>
</reference>
<feature type="binding site" evidence="13">
    <location>
        <position position="651"/>
    </location>
    <ligand>
        <name>NADP(+)</name>
        <dbReference type="ChEBI" id="CHEBI:58349"/>
    </ligand>
</feature>
<dbReference type="PANTHER" id="PTHR36999:SF1">
    <property type="entry name" value="ISOCITRATE DEHYDROGENASE (NADP(+))"/>
    <property type="match status" value="1"/>
</dbReference>
<comment type="similarity">
    <text evidence="8 9">Belongs to the monomeric-type IDH family.</text>
</comment>
<dbReference type="Proteomes" id="UP000324479">
    <property type="component" value="Unassembled WGS sequence"/>
</dbReference>
<evidence type="ECO:0000256" key="7">
    <source>
        <dbReference type="ARBA" id="ARBA00023554"/>
    </source>
</evidence>
<feature type="binding site" evidence="12">
    <location>
        <position position="550"/>
    </location>
    <ligand>
        <name>Mg(2+)</name>
        <dbReference type="ChEBI" id="CHEBI:18420"/>
    </ligand>
</feature>
<feature type="binding site" evidence="11">
    <location>
        <position position="147"/>
    </location>
    <ligand>
        <name>D-threo-isocitrate</name>
        <dbReference type="ChEBI" id="CHEBI:15562"/>
    </ligand>
</feature>